<feature type="site" description="Interaction with substrate rRNA" evidence="1">
    <location>
        <position position="4"/>
    </location>
</feature>
<dbReference type="SUPFAM" id="SSF53335">
    <property type="entry name" value="S-adenosyl-L-methionine-dependent methyltransferases"/>
    <property type="match status" value="1"/>
</dbReference>
<keyword evidence="1 2" id="KW-0808">Transferase</keyword>
<evidence type="ECO:0000256" key="1">
    <source>
        <dbReference type="HAMAP-Rule" id="MF_00934"/>
    </source>
</evidence>
<dbReference type="GO" id="GO:0003723">
    <property type="term" value="F:RNA binding"/>
    <property type="evidence" value="ECO:0007669"/>
    <property type="project" value="UniProtKB-UniRule"/>
</dbReference>
<dbReference type="KEGG" id="vff:VITFI_CDS0815"/>
<protein>
    <recommendedName>
        <fullName evidence="1">Ribosomal RNA large subunit methyltransferase J</fullName>
        <ecNumber evidence="1">2.1.1.266</ecNumber>
    </recommendedName>
    <alternativeName>
        <fullName evidence="1">23S rRNA (adenine(2030)-N6)-methyltransferase</fullName>
    </alternativeName>
    <alternativeName>
        <fullName evidence="1">23S rRNA m6A2030 methyltransferase</fullName>
    </alternativeName>
</protein>
<dbReference type="PANTHER" id="PTHR37426:SF1">
    <property type="entry name" value="RIBOSOMAL RNA LARGE SUBUNIT METHYLTRANSFERASE J"/>
    <property type="match status" value="1"/>
</dbReference>
<feature type="binding site" evidence="1">
    <location>
        <begin position="159"/>
        <end position="160"/>
    </location>
    <ligand>
        <name>S-adenosyl-L-methionine</name>
        <dbReference type="ChEBI" id="CHEBI:59789"/>
    </ligand>
</feature>
<dbReference type="PANTHER" id="PTHR37426">
    <property type="entry name" value="RIBOSOMAL RNA LARGE SUBUNIT METHYLTRANSFERASE J"/>
    <property type="match status" value="1"/>
</dbReference>
<keyword evidence="1" id="KW-0949">S-adenosyl-L-methionine</keyword>
<sequence>MLAYRHAFHAGNHADVLKHLVLAQVLQYMVDKGKPFRYIDTHAGAGGYLLKGAQAQKNAEYREGIGRLWSRADMPAPVADYVRLVHDFNLPGPDEQGNPPVIEKGYTPPLALYPGSPSIARALLTPGDALRLFELHPADARTLMTHFGGRRNAQILNEDGFAGLKSQLPPTPRRAVVLMDPSYELVGDYGKTVAALRDAMTRFAEGVYMVWYPQVSRVEAVQLPKRLSALAPKGWLHVRMTVAQPNRQGFGLSGSGMFILNPPWTLHATLEAVLPWLTQQLAQFDGASYHLEYQPA</sequence>
<proteinExistence type="inferred from homology"/>
<dbReference type="HAMAP" id="MF_00934">
    <property type="entry name" value="23SrRNA_methyltr_J"/>
    <property type="match status" value="1"/>
</dbReference>
<organism evidence="2 3">
    <name type="scientific">Vitreoscilla filiformis</name>
    <dbReference type="NCBI Taxonomy" id="63"/>
    <lineage>
        <taxon>Bacteria</taxon>
        <taxon>Pseudomonadati</taxon>
        <taxon>Pseudomonadota</taxon>
        <taxon>Betaproteobacteria</taxon>
        <taxon>Neisseriales</taxon>
        <taxon>Neisseriaceae</taxon>
        <taxon>Vitreoscilla</taxon>
    </lineage>
</organism>
<comment type="similarity">
    <text evidence="1">Belongs to the RlmJ family.</text>
</comment>
<gene>
    <name evidence="1" type="primary">rlmJ</name>
    <name evidence="2" type="ORF">VITFI_CDS0815</name>
</gene>
<keyword evidence="1 2" id="KW-0489">Methyltransferase</keyword>
<feature type="binding site" evidence="1">
    <location>
        <position position="116"/>
    </location>
    <ligand>
        <name>S-adenosyl-L-methionine</name>
        <dbReference type="ChEBI" id="CHEBI:59789"/>
    </ligand>
</feature>
<comment type="subunit">
    <text evidence="1">Monomer.</text>
</comment>
<name>A0A221KCR2_VITFI</name>
<comment type="catalytic activity">
    <reaction evidence="1">
        <text>adenosine(2030) in 23S rRNA + S-adenosyl-L-methionine = N(6)-methyladenosine(2030) in 23S rRNA + S-adenosyl-L-homocysteine + H(+)</text>
        <dbReference type="Rhea" id="RHEA:43736"/>
        <dbReference type="Rhea" id="RHEA-COMP:10668"/>
        <dbReference type="Rhea" id="RHEA-COMP:10669"/>
        <dbReference type="ChEBI" id="CHEBI:15378"/>
        <dbReference type="ChEBI" id="CHEBI:57856"/>
        <dbReference type="ChEBI" id="CHEBI:59789"/>
        <dbReference type="ChEBI" id="CHEBI:74411"/>
        <dbReference type="ChEBI" id="CHEBI:74449"/>
        <dbReference type="EC" id="2.1.1.266"/>
    </reaction>
</comment>
<keyword evidence="3" id="KW-1185">Reference proteome</keyword>
<feature type="binding site" evidence="1">
    <location>
        <position position="180"/>
    </location>
    <ligand>
        <name>S-adenosyl-L-methionine</name>
        <dbReference type="ChEBI" id="CHEBI:59789"/>
    </ligand>
</feature>
<feature type="active site" description="Proton acceptor" evidence="1">
    <location>
        <position position="180"/>
    </location>
</feature>
<dbReference type="GO" id="GO:0005829">
    <property type="term" value="C:cytosol"/>
    <property type="evidence" value="ECO:0007669"/>
    <property type="project" value="TreeGrafter"/>
</dbReference>
<dbReference type="GO" id="GO:0070475">
    <property type="term" value="P:rRNA base methylation"/>
    <property type="evidence" value="ECO:0007669"/>
    <property type="project" value="UniProtKB-UniRule"/>
</dbReference>
<comment type="function">
    <text evidence="1">Specifically methylates the adenine in position 2030 of 23S rRNA.</text>
</comment>
<dbReference type="RefSeq" id="WP_089415906.1">
    <property type="nucleotide sequence ID" value="NZ_CP022423.1"/>
</dbReference>
<dbReference type="Proteomes" id="UP000199729">
    <property type="component" value="Chromosome"/>
</dbReference>
<dbReference type="GO" id="GO:0036307">
    <property type="term" value="F:23S rRNA (adenine(2030)-N(6))-methyltransferase activity"/>
    <property type="evidence" value="ECO:0007669"/>
    <property type="project" value="UniProtKB-UniRule"/>
</dbReference>
<keyword evidence="1" id="KW-0698">rRNA processing</keyword>
<dbReference type="InterPro" id="IPR029063">
    <property type="entry name" value="SAM-dependent_MTases_sf"/>
</dbReference>
<feature type="binding site" evidence="1">
    <location>
        <position position="134"/>
    </location>
    <ligand>
        <name>S-adenosyl-L-methionine</name>
        <dbReference type="ChEBI" id="CHEBI:59789"/>
    </ligand>
</feature>
<feature type="binding site" evidence="1">
    <location>
        <position position="19"/>
    </location>
    <ligand>
        <name>S-adenosyl-L-methionine</name>
        <dbReference type="ChEBI" id="CHEBI:59789"/>
    </ligand>
</feature>
<dbReference type="Pfam" id="PF04378">
    <property type="entry name" value="RsmJ"/>
    <property type="match status" value="1"/>
</dbReference>
<dbReference type="EC" id="2.1.1.266" evidence="1"/>
<feature type="binding site" evidence="1">
    <location>
        <position position="42"/>
    </location>
    <ligand>
        <name>S-adenosyl-L-methionine</name>
        <dbReference type="ChEBI" id="CHEBI:59789"/>
    </ligand>
</feature>
<dbReference type="AlphaFoldDB" id="A0A221KCR2"/>
<dbReference type="InterPro" id="IPR007473">
    <property type="entry name" value="RlmJ"/>
</dbReference>
<dbReference type="OrthoDB" id="9791274at2"/>
<accession>A0A221KCR2</accession>
<reference evidence="2 3" key="1">
    <citation type="submission" date="2017-07" db="EMBL/GenBank/DDBJ databases">
        <title>Complete Genome Sequence of the cosmetic ferment Vitreoscilla filiformis (ATCC15551).</title>
        <authorList>
            <person name="Contreras S."/>
            <person name="Sagory-Zalkind P."/>
            <person name="Blanquart H."/>
            <person name="Iltis A."/>
            <person name="Morand S.C."/>
        </authorList>
    </citation>
    <scope>NUCLEOTIDE SEQUENCE [LARGE SCALE GENOMIC DNA]</scope>
    <source>
        <strain evidence="2 3">ATCC 15551</strain>
    </source>
</reference>
<keyword evidence="1" id="KW-0694">RNA-binding</keyword>
<dbReference type="EMBL" id="CP022423">
    <property type="protein sequence ID" value="ASM76593.1"/>
    <property type="molecule type" value="Genomic_DNA"/>
</dbReference>
<evidence type="ECO:0000313" key="2">
    <source>
        <dbReference type="EMBL" id="ASM76593.1"/>
    </source>
</evidence>
<dbReference type="Gene3D" id="3.40.50.150">
    <property type="entry name" value="Vaccinia Virus protein VP39"/>
    <property type="match status" value="1"/>
</dbReference>
<evidence type="ECO:0000313" key="3">
    <source>
        <dbReference type="Proteomes" id="UP000199729"/>
    </source>
</evidence>